<evidence type="ECO:0000313" key="3">
    <source>
        <dbReference type="EMBL" id="PRT52726.1"/>
    </source>
</evidence>
<feature type="compositionally biased region" description="Basic and acidic residues" evidence="1">
    <location>
        <begin position="136"/>
        <end position="145"/>
    </location>
</feature>
<reference evidence="3 4" key="1">
    <citation type="submission" date="2017-04" db="EMBL/GenBank/DDBJ databases">
        <title>Genome sequencing of [Candida] sorbophila.</title>
        <authorList>
            <person name="Ahn J.O."/>
        </authorList>
    </citation>
    <scope>NUCLEOTIDE SEQUENCE [LARGE SCALE GENOMIC DNA]</scope>
    <source>
        <strain evidence="3 4">DS02</strain>
    </source>
</reference>
<dbReference type="SMART" id="SM00164">
    <property type="entry name" value="TBC"/>
    <property type="match status" value="1"/>
</dbReference>
<feature type="compositionally biased region" description="Low complexity" evidence="1">
    <location>
        <begin position="112"/>
        <end position="123"/>
    </location>
</feature>
<dbReference type="Gene3D" id="1.10.8.270">
    <property type="entry name" value="putative rabgap domain of human tbc1 domain family member 14 like domains"/>
    <property type="match status" value="1"/>
</dbReference>
<feature type="domain" description="Rab-GAP TBC" evidence="2">
    <location>
        <begin position="269"/>
        <end position="473"/>
    </location>
</feature>
<evidence type="ECO:0000259" key="2">
    <source>
        <dbReference type="PROSITE" id="PS50086"/>
    </source>
</evidence>
<dbReference type="GeneID" id="36514095"/>
<dbReference type="InterPro" id="IPR000195">
    <property type="entry name" value="Rab-GAP-TBC_dom"/>
</dbReference>
<feature type="region of interest" description="Disordered" evidence="1">
    <location>
        <begin position="84"/>
        <end position="153"/>
    </location>
</feature>
<dbReference type="SUPFAM" id="SSF47923">
    <property type="entry name" value="Ypt/Rab-GAP domain of gyp1p"/>
    <property type="match status" value="2"/>
</dbReference>
<sequence>MEQAIQMPAAFIAVKKRQTAERQIPDFEPVATDVAKPAPIGSPAIEGIGAVQVQELAQAFQDNAVVGIKQSNFISATVPIQSPVDTSKTTRQGWENASIGSTELSDKTFDFESQPSSAPPSEARTSPPPANADSIARSRDNKDTSDYQTTVAVPSPQAAMSLVAASSRTASVQSSTWQPSLKVASVSSLTPSMPPVPDAYDQYGFRKRSAQVSEAEYNKWYPEYSRYQKQREAKWLELIKDYGLSLGPDGVPLRFPPRSEKLRRYIRKGIPPSWRGAAWFWYAKGPEKLNAHPGLYARLCEETKDLKNNDTEHIERDLHRTFPDNRFFRSAIPGIDSEKIMALRRVLTCFAIYQPKIGYCQSLNFIGANLLLFMDEERAFWMMVLITSNYLQGLHEVDLEQVNITQGILMVAVRDRLPKVWNALSGDQQVQDNFISQLPPISLCTASWFMSMFVCVLPIETTLRVWDVFFFEGPKILYRISLAIMKLAEPQILRLSDDMEAFQAVQTFPRKLLDPTSLFYLCFKRSNGVGHLSDSEIAVLHQFVANRRREAKTGTPKSSDRDEYARFRPRQRLRSHLRLY</sequence>
<organism evidence="3 4">
    <name type="scientific">Wickerhamiella sorbophila</name>
    <dbReference type="NCBI Taxonomy" id="45607"/>
    <lineage>
        <taxon>Eukaryota</taxon>
        <taxon>Fungi</taxon>
        <taxon>Dikarya</taxon>
        <taxon>Ascomycota</taxon>
        <taxon>Saccharomycotina</taxon>
        <taxon>Dipodascomycetes</taxon>
        <taxon>Dipodascales</taxon>
        <taxon>Trichomonascaceae</taxon>
        <taxon>Wickerhamiella</taxon>
    </lineage>
</organism>
<dbReference type="Proteomes" id="UP000238350">
    <property type="component" value="Unassembled WGS sequence"/>
</dbReference>
<evidence type="ECO:0000313" key="4">
    <source>
        <dbReference type="Proteomes" id="UP000238350"/>
    </source>
</evidence>
<dbReference type="Pfam" id="PF00566">
    <property type="entry name" value="RabGAP-TBC"/>
    <property type="match status" value="1"/>
</dbReference>
<feature type="compositionally biased region" description="Polar residues" evidence="1">
    <location>
        <begin position="84"/>
        <end position="103"/>
    </location>
</feature>
<dbReference type="GO" id="GO:0005096">
    <property type="term" value="F:GTPase activator activity"/>
    <property type="evidence" value="ECO:0007669"/>
    <property type="project" value="TreeGrafter"/>
</dbReference>
<proteinExistence type="predicted"/>
<gene>
    <name evidence="3" type="ORF">B9G98_00346</name>
</gene>
<dbReference type="AlphaFoldDB" id="A0A2T0FCK5"/>
<dbReference type="Gene3D" id="1.10.472.80">
    <property type="entry name" value="Ypt/Rab-GAP domain of gyp1p, domain 3"/>
    <property type="match status" value="1"/>
</dbReference>
<dbReference type="OrthoDB" id="294251at2759"/>
<dbReference type="PANTHER" id="PTHR47219">
    <property type="entry name" value="RAB GTPASE-ACTIVATING PROTEIN 1-LIKE"/>
    <property type="match status" value="1"/>
</dbReference>
<dbReference type="PROSITE" id="PS50086">
    <property type="entry name" value="TBC_RABGAP"/>
    <property type="match status" value="1"/>
</dbReference>
<dbReference type="InterPro" id="IPR035969">
    <property type="entry name" value="Rab-GAP_TBC_sf"/>
</dbReference>
<dbReference type="FunFam" id="1.10.8.270:FF:000026">
    <property type="entry name" value="TBC (Tre-2/Bub2/Cdc16) domain family"/>
    <property type="match status" value="1"/>
</dbReference>
<accession>A0A2T0FCK5</accession>
<evidence type="ECO:0000256" key="1">
    <source>
        <dbReference type="SAM" id="MobiDB-lite"/>
    </source>
</evidence>
<dbReference type="GO" id="GO:0030427">
    <property type="term" value="C:site of polarized growth"/>
    <property type="evidence" value="ECO:0007669"/>
    <property type="project" value="UniProtKB-ARBA"/>
</dbReference>
<protein>
    <submittedName>
        <fullName evidence="3">GTPase-activating protein GYP3</fullName>
    </submittedName>
</protein>
<keyword evidence="4" id="KW-1185">Reference proteome</keyword>
<comment type="caution">
    <text evidence="3">The sequence shown here is derived from an EMBL/GenBank/DDBJ whole genome shotgun (WGS) entry which is preliminary data.</text>
</comment>
<dbReference type="EMBL" id="NDIQ01000001">
    <property type="protein sequence ID" value="PRT52726.1"/>
    <property type="molecule type" value="Genomic_DNA"/>
</dbReference>
<dbReference type="PANTHER" id="PTHR47219:SF20">
    <property type="entry name" value="TBC1 DOMAIN FAMILY MEMBER 2B"/>
    <property type="match status" value="1"/>
</dbReference>
<dbReference type="InterPro" id="IPR050302">
    <property type="entry name" value="Rab_GAP_TBC_domain"/>
</dbReference>
<dbReference type="RefSeq" id="XP_024662672.1">
    <property type="nucleotide sequence ID" value="XM_024806904.1"/>
</dbReference>
<dbReference type="STRING" id="45607.A0A2T0FCK5"/>
<name>A0A2T0FCK5_9ASCO</name>
<dbReference type="GO" id="GO:0031267">
    <property type="term" value="F:small GTPase binding"/>
    <property type="evidence" value="ECO:0007669"/>
    <property type="project" value="TreeGrafter"/>
</dbReference>